<dbReference type="Gene3D" id="3.40.720.10">
    <property type="entry name" value="Alkaline Phosphatase, subunit A"/>
    <property type="match status" value="1"/>
</dbReference>
<dbReference type="CDD" id="cd16018">
    <property type="entry name" value="Enpp"/>
    <property type="match status" value="1"/>
</dbReference>
<dbReference type="SUPFAM" id="SSF53649">
    <property type="entry name" value="Alkaline phosphatase-like"/>
    <property type="match status" value="1"/>
</dbReference>
<protein>
    <submittedName>
        <fullName evidence="2">Alkaline phosphatase family protein</fullName>
    </submittedName>
    <submittedName>
        <fullName evidence="1">Nucleotide pyrophosphatase</fullName>
    </submittedName>
</protein>
<dbReference type="PANTHER" id="PTHR10151:SF120">
    <property type="entry name" value="BIS(5'-ADENOSYL)-TRIPHOSPHATASE"/>
    <property type="match status" value="1"/>
</dbReference>
<reference evidence="2 4" key="2">
    <citation type="submission" date="2018-08" db="EMBL/GenBank/DDBJ databases">
        <title>A genome reference for cultivated species of the human gut microbiota.</title>
        <authorList>
            <person name="Zou Y."/>
            <person name="Xue W."/>
            <person name="Luo G."/>
        </authorList>
    </citation>
    <scope>NUCLEOTIDE SEQUENCE [LARGE SCALE GENOMIC DNA]</scope>
    <source>
        <strain evidence="2 4">TF05-11AC</strain>
    </source>
</reference>
<dbReference type="AlphaFoldDB" id="A0A174HJX4"/>
<evidence type="ECO:0000313" key="3">
    <source>
        <dbReference type="Proteomes" id="UP000095651"/>
    </source>
</evidence>
<dbReference type="Proteomes" id="UP000261257">
    <property type="component" value="Unassembled WGS sequence"/>
</dbReference>
<accession>A0A174HJX4</accession>
<dbReference type="EMBL" id="QSSQ01000028">
    <property type="protein sequence ID" value="RGM00003.1"/>
    <property type="molecule type" value="Genomic_DNA"/>
</dbReference>
<dbReference type="InterPro" id="IPR002591">
    <property type="entry name" value="Phosphodiest/P_Trfase"/>
</dbReference>
<proteinExistence type="predicted"/>
<evidence type="ECO:0000313" key="2">
    <source>
        <dbReference type="EMBL" id="RGM00003.1"/>
    </source>
</evidence>
<dbReference type="Pfam" id="PF01663">
    <property type="entry name" value="Phosphodiest"/>
    <property type="match status" value="1"/>
</dbReference>
<dbReference type="GO" id="GO:0016787">
    <property type="term" value="F:hydrolase activity"/>
    <property type="evidence" value="ECO:0007669"/>
    <property type="project" value="UniProtKB-ARBA"/>
</dbReference>
<evidence type="ECO:0000313" key="4">
    <source>
        <dbReference type="Proteomes" id="UP000261257"/>
    </source>
</evidence>
<dbReference type="Proteomes" id="UP000095651">
    <property type="component" value="Unassembled WGS sequence"/>
</dbReference>
<evidence type="ECO:0000313" key="1">
    <source>
        <dbReference type="EMBL" id="CUO75223.1"/>
    </source>
</evidence>
<name>A0A174HJX4_9FIRM</name>
<dbReference type="PANTHER" id="PTHR10151">
    <property type="entry name" value="ECTONUCLEOTIDE PYROPHOSPHATASE/PHOSPHODIESTERASE"/>
    <property type="match status" value="1"/>
</dbReference>
<reference evidence="1 3" key="1">
    <citation type="submission" date="2015-09" db="EMBL/GenBank/DDBJ databases">
        <authorList>
            <consortium name="Pathogen Informatics"/>
        </authorList>
    </citation>
    <scope>NUCLEOTIDE SEQUENCE [LARGE SCALE GENOMIC DNA]</scope>
    <source>
        <strain evidence="1 3">2789STDY5608850</strain>
    </source>
</reference>
<dbReference type="EMBL" id="CYZE01000011">
    <property type="protein sequence ID" value="CUO75223.1"/>
    <property type="molecule type" value="Genomic_DNA"/>
</dbReference>
<dbReference type="RefSeq" id="WP_055657619.1">
    <property type="nucleotide sequence ID" value="NZ_CABIXC010000011.1"/>
</dbReference>
<organism evidence="1 3">
    <name type="scientific">Hungatella hathewayi</name>
    <dbReference type="NCBI Taxonomy" id="154046"/>
    <lineage>
        <taxon>Bacteria</taxon>
        <taxon>Bacillati</taxon>
        <taxon>Bacillota</taxon>
        <taxon>Clostridia</taxon>
        <taxon>Lachnospirales</taxon>
        <taxon>Lachnospiraceae</taxon>
        <taxon>Hungatella</taxon>
    </lineage>
</organism>
<dbReference type="InterPro" id="IPR017850">
    <property type="entry name" value="Alkaline_phosphatase_core_sf"/>
</dbReference>
<gene>
    <name evidence="2" type="ORF">DXC39_21915</name>
    <name evidence="1" type="ORF">ERS852407_03829</name>
</gene>
<sequence length="430" mass="48533">MAKKMVIVSVDALVGEDLKLASTLPGFKKIMDGGARVEQVMSVYPTLTYPIHVVQMTGRNMMNHGIYNNERVMPGRLSPDWFWQIWDCKVPTIFDAAHRKGLTTHAVMWPVTAQADIDWLLPEVWDLQKWEDPAIIYKKNCSPQLFDKYFEKHRFKLGWHPKPELDEFGVSVAEEVIRNEKPDLAMIHVSAVDIARHGNGMFGPAIDDAIRKVDSWLCRLEQAVSESGRFDETNFIIVSDHGHLKVDKQVNLNVLFKEEGLIQTDDHGELVSYQAYCHSSGLSAQILLADAADTEVRKKVEAILEYAKDTEAFGIKAIYTRREAEEKFQLSGPFEYVVEGVGGVAFAAKWDGRVVINEEDSDYDYVKTSHGHRPHLGPQPVMLAKGPDFKKNVTIRECSILDEVPTFAAVLGVEMEGLEGRCLHELLVRP</sequence>